<accession>A0A2P4Z0F9</accession>
<dbReference type="Proteomes" id="UP000236928">
    <property type="component" value="Unassembled WGS sequence"/>
</dbReference>
<feature type="signal peptide" evidence="1">
    <location>
        <begin position="1"/>
        <end position="23"/>
    </location>
</feature>
<reference evidence="2 3" key="1">
    <citation type="submission" date="2014-04" db="EMBL/GenBank/DDBJ databases">
        <title>Comparative Genomics of Cryptosporidium Species.</title>
        <authorList>
            <person name="Silva J.C."/>
            <person name="Su Q."/>
            <person name="Chalmers R."/>
            <person name="Chibucos M.C."/>
            <person name="Elwin K."/>
            <person name="Godinez A."/>
            <person name="Guo F."/>
            <person name="Huynh K."/>
            <person name="Orvis J."/>
            <person name="Ott S."/>
            <person name="Sadzewicz L."/>
            <person name="Sengamalay N."/>
            <person name="Shetty A."/>
            <person name="Sun M."/>
            <person name="Tallon L."/>
            <person name="Xiao L."/>
            <person name="Zhang H."/>
            <person name="Fraser C.M."/>
            <person name="Zhu G."/>
            <person name="Kissinger J."/>
            <person name="Widmer G."/>
        </authorList>
    </citation>
    <scope>NUCLEOTIDE SEQUENCE [LARGE SCALE GENOMIC DNA]</scope>
    <source>
        <strain evidence="2 3">UKMEL1</strain>
    </source>
</reference>
<evidence type="ECO:0000313" key="2">
    <source>
        <dbReference type="EMBL" id="POM83574.1"/>
    </source>
</evidence>
<protein>
    <recommendedName>
        <fullName evidence="4">Integral membrane protein</fullName>
    </recommendedName>
</protein>
<evidence type="ECO:0000313" key="3">
    <source>
        <dbReference type="Proteomes" id="UP000236928"/>
    </source>
</evidence>
<keyword evidence="1" id="KW-0732">Signal</keyword>
<comment type="caution">
    <text evidence="2">The sequence shown here is derived from an EMBL/GenBank/DDBJ whole genome shotgun (WGS) entry which is preliminary data.</text>
</comment>
<sequence length="582" mass="68552">MKICFHIVGVFLLILCWVGSVVSKLEIYISRYQFDNFKNMINKLSLDPNIFSRNKKIKKLITDRMIDISSRYSALLDSILSFENWIKRFSKEYHENSYKNRKTLALIISINSEFDVLKLKFNHFSNDIDTFIESMFSKSSSKCISNEKLSKGKYKKTLENLYKQLFILNQDIKRLVGYQHKIINSSSLYIVKLDERSDQTKTTQVQDIVDISNENSLYDLWIYYEHHRLPNLREKLVFISRSISILIYQNKIILEFLFDRYKVLTRQYLELFSSSNQTKSVNLRASSHEFSLSEYLADHETDLEASIQQQRQFFKKCLDAEESGLMTPLDSFGNIGDDSFNMELLNVNHMVEFLIRELETKCTEFQRNNEILLEFNNFIRNELKVNTTNINDFFFSGDPQIKKKVFSQLTYQVNQLNTISEFVNSLEQSLKAYHYFNIPCYYGIINYYLKQSFNKLFNIYYEIDSNSLERTDIIATPESNFGTLVSNFNNSNSGLNKVNITVTDEMITFMFNCSEIANSEKSCKEFKSFPHFDTKYNFTTFTNIRNLPPDLNLGELNENLETLMDRFLKGIIVHEKKLNDDE</sequence>
<gene>
    <name evidence="2" type="ORF">CmeUKMEL1_08075</name>
</gene>
<dbReference type="OrthoDB" id="340978at2759"/>
<dbReference type="EMBL" id="JIBK01000016">
    <property type="protein sequence ID" value="POM83574.1"/>
    <property type="molecule type" value="Genomic_DNA"/>
</dbReference>
<evidence type="ECO:0000256" key="1">
    <source>
        <dbReference type="SAM" id="SignalP"/>
    </source>
</evidence>
<dbReference type="AlphaFoldDB" id="A0A2P4Z0F9"/>
<organism evidence="2 3">
    <name type="scientific">Cryptosporidium meleagridis</name>
    <dbReference type="NCBI Taxonomy" id="93969"/>
    <lineage>
        <taxon>Eukaryota</taxon>
        <taxon>Sar</taxon>
        <taxon>Alveolata</taxon>
        <taxon>Apicomplexa</taxon>
        <taxon>Conoidasida</taxon>
        <taxon>Coccidia</taxon>
        <taxon>Eucoccidiorida</taxon>
        <taxon>Eimeriorina</taxon>
        <taxon>Cryptosporidiidae</taxon>
        <taxon>Cryptosporidium</taxon>
    </lineage>
</organism>
<proteinExistence type="predicted"/>
<feature type="chain" id="PRO_5015174720" description="Integral membrane protein" evidence="1">
    <location>
        <begin position="24"/>
        <end position="582"/>
    </location>
</feature>
<name>A0A2P4Z0F9_9CRYT</name>
<evidence type="ECO:0008006" key="4">
    <source>
        <dbReference type="Google" id="ProtNLM"/>
    </source>
</evidence>
<keyword evidence="3" id="KW-1185">Reference proteome</keyword>
<dbReference type="VEuPathDB" id="CryptoDB:CmeUKMEL1_08075"/>